<dbReference type="PROSITE" id="PS51387">
    <property type="entry name" value="FAD_PCMH"/>
    <property type="match status" value="1"/>
</dbReference>
<name>E5Y2L5_BILW3</name>
<dbReference type="OrthoDB" id="9811557at2"/>
<reference evidence="6 7" key="2">
    <citation type="submission" date="2013-04" db="EMBL/GenBank/DDBJ databases">
        <title>The Genome Sequence of Bilophila wadsworthia 3_1_6.</title>
        <authorList>
            <consortium name="The Broad Institute Genomics Platform"/>
            <person name="Earl A."/>
            <person name="Ward D."/>
            <person name="Feldgarden M."/>
            <person name="Gevers D."/>
            <person name="Sibley C."/>
            <person name="Strauss J."/>
            <person name="Allen-Vercoe E."/>
            <person name="Walker B."/>
            <person name="Young S."/>
            <person name="Zeng Q."/>
            <person name="Gargeya S."/>
            <person name="Fitzgerald M."/>
            <person name="Haas B."/>
            <person name="Abouelleil A."/>
            <person name="Allen A.W."/>
            <person name="Alvarado L."/>
            <person name="Arachchi H.M."/>
            <person name="Berlin A.M."/>
            <person name="Chapman S.B."/>
            <person name="Gainer-Dewar J."/>
            <person name="Goldberg J."/>
            <person name="Griggs A."/>
            <person name="Gujja S."/>
            <person name="Hansen M."/>
            <person name="Howarth C."/>
            <person name="Imamovic A."/>
            <person name="Ireland A."/>
            <person name="Larimer J."/>
            <person name="McCowan C."/>
            <person name="Murphy C."/>
            <person name="Pearson M."/>
            <person name="Poon T.W."/>
            <person name="Priest M."/>
            <person name="Roberts A."/>
            <person name="Saif S."/>
            <person name="Shea T."/>
            <person name="Sisk P."/>
            <person name="Sykes S."/>
            <person name="Wortman J."/>
            <person name="Nusbaum C."/>
            <person name="Birren B."/>
        </authorList>
    </citation>
    <scope>NUCLEOTIDE SEQUENCE [LARGE SCALE GENOMIC DNA]</scope>
    <source>
        <strain evidence="6 7">3_1_6</strain>
    </source>
</reference>
<proteinExistence type="predicted"/>
<dbReference type="SUPFAM" id="SSF55103">
    <property type="entry name" value="FAD-linked oxidases, C-terminal domain"/>
    <property type="match status" value="1"/>
</dbReference>
<dbReference type="HOGENOM" id="CLU_017779_9_2_7"/>
<organism evidence="6 7">
    <name type="scientific">Bilophila wadsworthia (strain 3_1_6)</name>
    <dbReference type="NCBI Taxonomy" id="563192"/>
    <lineage>
        <taxon>Bacteria</taxon>
        <taxon>Pseudomonadati</taxon>
        <taxon>Thermodesulfobacteriota</taxon>
        <taxon>Desulfovibrionia</taxon>
        <taxon>Desulfovibrionales</taxon>
        <taxon>Desulfovibrionaceae</taxon>
        <taxon>Bilophila</taxon>
    </lineage>
</organism>
<evidence type="ECO:0000256" key="4">
    <source>
        <dbReference type="ARBA" id="ARBA00023002"/>
    </source>
</evidence>
<dbReference type="Pfam" id="PF02913">
    <property type="entry name" value="FAD-oxidase_C"/>
    <property type="match status" value="1"/>
</dbReference>
<keyword evidence="7" id="KW-1185">Reference proteome</keyword>
<feature type="domain" description="FAD-binding PCMH-type" evidence="5">
    <location>
        <begin position="41"/>
        <end position="220"/>
    </location>
</feature>
<dbReference type="eggNOG" id="COG0277">
    <property type="taxonomic scope" value="Bacteria"/>
</dbReference>
<evidence type="ECO:0000256" key="1">
    <source>
        <dbReference type="ARBA" id="ARBA00001974"/>
    </source>
</evidence>
<gene>
    <name evidence="6" type="ORF">HMPREF0179_00426</name>
</gene>
<dbReference type="InterPro" id="IPR004113">
    <property type="entry name" value="FAD-bd_oxidored_4_C"/>
</dbReference>
<dbReference type="InterPro" id="IPR016164">
    <property type="entry name" value="FAD-linked_Oxase-like_C"/>
</dbReference>
<dbReference type="InterPro" id="IPR016171">
    <property type="entry name" value="Vanillyl_alc_oxidase_C-sub2"/>
</dbReference>
<reference evidence="6 7" key="1">
    <citation type="submission" date="2010-10" db="EMBL/GenBank/DDBJ databases">
        <authorList>
            <consortium name="The Broad Institute Genome Sequencing Platform"/>
            <person name="Ward D."/>
            <person name="Earl A."/>
            <person name="Feldgarden M."/>
            <person name="Young S.K."/>
            <person name="Gargeya S."/>
            <person name="Zeng Q."/>
            <person name="Alvarado L."/>
            <person name="Berlin A."/>
            <person name="Bochicchio J."/>
            <person name="Chapman S.B."/>
            <person name="Chen Z."/>
            <person name="Freedman E."/>
            <person name="Gellesch M."/>
            <person name="Goldberg J."/>
            <person name="Griggs A."/>
            <person name="Gujja S."/>
            <person name="Heilman E."/>
            <person name="Heiman D."/>
            <person name="Howarth C."/>
            <person name="Mehta T."/>
            <person name="Neiman D."/>
            <person name="Pearson M."/>
            <person name="Roberts A."/>
            <person name="Saif S."/>
            <person name="Shea T."/>
            <person name="Shenoy N."/>
            <person name="Sisk P."/>
            <person name="Stolte C."/>
            <person name="Sykes S."/>
            <person name="White J."/>
            <person name="Yandava C."/>
            <person name="Allen-Vercoe E."/>
            <person name="Sibley C."/>
            <person name="Ambrose C.E."/>
            <person name="Strauss J."/>
            <person name="Daigneault M."/>
            <person name="Haas B."/>
            <person name="Nusbaum C."/>
            <person name="Birren B."/>
        </authorList>
    </citation>
    <scope>NUCLEOTIDE SEQUENCE [LARGE SCALE GENOMIC DNA]</scope>
    <source>
        <strain evidence="6 7">3_1_6</strain>
    </source>
</reference>
<dbReference type="InterPro" id="IPR051914">
    <property type="entry name" value="FAD-linked_OxidoTrans_Type4"/>
</dbReference>
<evidence type="ECO:0000256" key="3">
    <source>
        <dbReference type="ARBA" id="ARBA00022827"/>
    </source>
</evidence>
<dbReference type="Proteomes" id="UP000006034">
    <property type="component" value="Unassembled WGS sequence"/>
</dbReference>
<dbReference type="GO" id="GO:0071949">
    <property type="term" value="F:FAD binding"/>
    <property type="evidence" value="ECO:0007669"/>
    <property type="project" value="InterPro"/>
</dbReference>
<dbReference type="EMBL" id="ADCP02000002">
    <property type="protein sequence ID" value="EFV45805.1"/>
    <property type="molecule type" value="Genomic_DNA"/>
</dbReference>
<dbReference type="SUPFAM" id="SSF56176">
    <property type="entry name" value="FAD-binding/transporter-associated domain-like"/>
    <property type="match status" value="1"/>
</dbReference>
<evidence type="ECO:0000313" key="7">
    <source>
        <dbReference type="Proteomes" id="UP000006034"/>
    </source>
</evidence>
<dbReference type="GO" id="GO:0016491">
    <property type="term" value="F:oxidoreductase activity"/>
    <property type="evidence" value="ECO:0007669"/>
    <property type="project" value="UniProtKB-KW"/>
</dbReference>
<keyword evidence="3" id="KW-0274">FAD</keyword>
<protein>
    <submittedName>
        <fullName evidence="6">Glycolate oxidase, subunit GlcD</fullName>
    </submittedName>
</protein>
<dbReference type="STRING" id="563192.HMPREF0179_00426"/>
<dbReference type="InterPro" id="IPR036318">
    <property type="entry name" value="FAD-bd_PCMH-like_sf"/>
</dbReference>
<sequence>MNAAKPALTPEQRSFLEALFKDDAAFEEDALRVYASDASLRRGPVLAMVRPRTVEQVRELMRWAEVERIPIHPRGRGTSLSGGCVPTRAGVVVSMLGMDRIFDISSEDFVAVIEPGVNTLAFQQACEQKGLFYPPDPASGKATSVGGNVMTCAGGLRAVKYGVTRDYVLGMEAVLPGGKLLKLGGRTHKDVIGLDISRMFVGSEGTLGIVTKLYLKLLPKPESSASVLVGYPSLDAALSSMSKVFAAGILPCAVEFMNETVLEILSRTGDVPWPDTVKSLLLFQVDGSRETVPLENARLAAQLDDALWSMRGVGKEEEDRLWAFRRRVSSSSYVLGPDRIGGDMAVPRGSLLKAVRRFEAIAASHGKRLIGFGHAGDGNIHANLHYDASDPDDARRTAAAHHALDDAALEFGGSLSGEHGGGCLKDVGKQLGADELEAMRAVRRLFDPQGILNPGKGY</sequence>
<evidence type="ECO:0000313" key="6">
    <source>
        <dbReference type="EMBL" id="EFV45805.1"/>
    </source>
</evidence>
<evidence type="ECO:0000256" key="2">
    <source>
        <dbReference type="ARBA" id="ARBA00022630"/>
    </source>
</evidence>
<dbReference type="RefSeq" id="WP_005024608.1">
    <property type="nucleotide sequence ID" value="NZ_KE150239.1"/>
</dbReference>
<dbReference type="GeneID" id="78086798"/>
<dbReference type="Gene3D" id="1.10.45.10">
    <property type="entry name" value="Vanillyl-alcohol Oxidase, Chain A, domain 4"/>
    <property type="match status" value="1"/>
</dbReference>
<keyword evidence="2" id="KW-0285">Flavoprotein</keyword>
<accession>E5Y2L5</accession>
<dbReference type="InterPro" id="IPR016169">
    <property type="entry name" value="FAD-bd_PCMH_sub2"/>
</dbReference>
<dbReference type="Gene3D" id="3.30.70.2740">
    <property type="match status" value="1"/>
</dbReference>
<dbReference type="PANTHER" id="PTHR42934:SF1">
    <property type="entry name" value="GLYCOLATE OXIDASE SUBUNIT GLCD"/>
    <property type="match status" value="1"/>
</dbReference>
<dbReference type="InterPro" id="IPR016166">
    <property type="entry name" value="FAD-bd_PCMH"/>
</dbReference>
<comment type="caution">
    <text evidence="6">The sequence shown here is derived from an EMBL/GenBank/DDBJ whole genome shotgun (WGS) entry which is preliminary data.</text>
</comment>
<dbReference type="Pfam" id="PF01565">
    <property type="entry name" value="FAD_binding_4"/>
    <property type="match status" value="1"/>
</dbReference>
<dbReference type="InterPro" id="IPR006094">
    <property type="entry name" value="Oxid_FAD_bind_N"/>
</dbReference>
<dbReference type="Gene3D" id="3.30.465.10">
    <property type="match status" value="1"/>
</dbReference>
<evidence type="ECO:0000259" key="5">
    <source>
        <dbReference type="PROSITE" id="PS51387"/>
    </source>
</evidence>
<dbReference type="PANTHER" id="PTHR42934">
    <property type="entry name" value="GLYCOLATE OXIDASE SUBUNIT GLCD"/>
    <property type="match status" value="1"/>
</dbReference>
<dbReference type="AlphaFoldDB" id="E5Y2L5"/>
<keyword evidence="4" id="KW-0560">Oxidoreductase</keyword>
<comment type="cofactor">
    <cofactor evidence="1">
        <name>FAD</name>
        <dbReference type="ChEBI" id="CHEBI:57692"/>
    </cofactor>
</comment>